<reference evidence="1 2" key="1">
    <citation type="journal article" date="2019" name="Sci. Data">
        <title>Hybrid genome assembly and annotation of Danionella translucida.</title>
        <authorList>
            <person name="Kadobianskyi M."/>
            <person name="Schulze L."/>
            <person name="Schuelke M."/>
            <person name="Judkewitz B."/>
        </authorList>
    </citation>
    <scope>NUCLEOTIDE SEQUENCE [LARGE SCALE GENOMIC DNA]</scope>
    <source>
        <strain evidence="1 2">Bolton</strain>
    </source>
</reference>
<dbReference type="EMBL" id="SRMA01026461">
    <property type="protein sequence ID" value="TRY83694.1"/>
    <property type="molecule type" value="Genomic_DNA"/>
</dbReference>
<organism evidence="1 2">
    <name type="scientific">Danionella cerebrum</name>
    <dbReference type="NCBI Taxonomy" id="2873325"/>
    <lineage>
        <taxon>Eukaryota</taxon>
        <taxon>Metazoa</taxon>
        <taxon>Chordata</taxon>
        <taxon>Craniata</taxon>
        <taxon>Vertebrata</taxon>
        <taxon>Euteleostomi</taxon>
        <taxon>Actinopterygii</taxon>
        <taxon>Neopterygii</taxon>
        <taxon>Teleostei</taxon>
        <taxon>Ostariophysi</taxon>
        <taxon>Cypriniformes</taxon>
        <taxon>Danionidae</taxon>
        <taxon>Danioninae</taxon>
        <taxon>Danionella</taxon>
    </lineage>
</organism>
<gene>
    <name evidence="1" type="ORF">DNTS_034389</name>
</gene>
<evidence type="ECO:0000313" key="2">
    <source>
        <dbReference type="Proteomes" id="UP000316079"/>
    </source>
</evidence>
<proteinExistence type="predicted"/>
<evidence type="ECO:0000313" key="1">
    <source>
        <dbReference type="EMBL" id="TRY83694.1"/>
    </source>
</evidence>
<sequence>MNILLSVEFYLVKNSFKF</sequence>
<comment type="caution">
    <text evidence="1">The sequence shown here is derived from an EMBL/GenBank/DDBJ whole genome shotgun (WGS) entry which is preliminary data.</text>
</comment>
<name>A0A553Q190_9TELE</name>
<dbReference type="AlphaFoldDB" id="A0A553Q190"/>
<dbReference type="Proteomes" id="UP000316079">
    <property type="component" value="Unassembled WGS sequence"/>
</dbReference>
<accession>A0A553Q190</accession>
<keyword evidence="2" id="KW-1185">Reference proteome</keyword>
<protein>
    <submittedName>
        <fullName evidence="1">Uncharacterized protein</fullName>
    </submittedName>
</protein>